<comment type="caution">
    <text evidence="2">The sequence shown here is derived from an EMBL/GenBank/DDBJ whole genome shotgun (WGS) entry which is preliminary data.</text>
</comment>
<protein>
    <submittedName>
        <fullName evidence="2">Uncharacterized protein</fullName>
    </submittedName>
</protein>
<evidence type="ECO:0000313" key="2">
    <source>
        <dbReference type="EMBL" id="KAJ3834791.1"/>
    </source>
</evidence>
<sequence>MNSYYHSLFDTRYVLSPPPQETTSNGCPRSACVSAASARDHHTTISAWLESVPRLDHSVGRRGSNALPTDRTTPTVSFGTSFLSLSTSSSEVDPYEANNQPTTSFRSSFLNLSTSSSELDPHDATEANGFSLPFLPNGFDSIPEHRQTEIHRLEAVYEDYFEPFGSPQERAIAQATFNLLLRKKEEEEQRAREKEAFKQQRQRALLENLVREVESQFKIAPAPTQIPSRLPPSSSRLGFQEFPTSQFYTELVTKLNEVKRREDMYEAGIEPQWPPGEPTTLDFPPPDEIFRLYRVRTAEPQPPAPARRKRKFYRRLTRLSARENRATWPPESPPAWMLPEPKFD</sequence>
<organism evidence="2 3">
    <name type="scientific">Lentinula raphanica</name>
    <dbReference type="NCBI Taxonomy" id="153919"/>
    <lineage>
        <taxon>Eukaryota</taxon>
        <taxon>Fungi</taxon>
        <taxon>Dikarya</taxon>
        <taxon>Basidiomycota</taxon>
        <taxon>Agaricomycotina</taxon>
        <taxon>Agaricomycetes</taxon>
        <taxon>Agaricomycetidae</taxon>
        <taxon>Agaricales</taxon>
        <taxon>Marasmiineae</taxon>
        <taxon>Omphalotaceae</taxon>
        <taxon>Lentinula</taxon>
    </lineage>
</organism>
<name>A0AA38P228_9AGAR</name>
<proteinExistence type="predicted"/>
<dbReference type="AlphaFoldDB" id="A0AA38P228"/>
<evidence type="ECO:0000313" key="3">
    <source>
        <dbReference type="Proteomes" id="UP001163846"/>
    </source>
</evidence>
<accession>A0AA38P228</accession>
<dbReference type="Proteomes" id="UP001163846">
    <property type="component" value="Unassembled WGS sequence"/>
</dbReference>
<gene>
    <name evidence="2" type="ORF">F5878DRAFT_341847</name>
</gene>
<evidence type="ECO:0000256" key="1">
    <source>
        <dbReference type="SAM" id="MobiDB-lite"/>
    </source>
</evidence>
<feature type="region of interest" description="Disordered" evidence="1">
    <location>
        <begin position="323"/>
        <end position="344"/>
    </location>
</feature>
<dbReference type="EMBL" id="MU806484">
    <property type="protein sequence ID" value="KAJ3834791.1"/>
    <property type="molecule type" value="Genomic_DNA"/>
</dbReference>
<reference evidence="2" key="1">
    <citation type="submission" date="2022-08" db="EMBL/GenBank/DDBJ databases">
        <authorList>
            <consortium name="DOE Joint Genome Institute"/>
            <person name="Min B."/>
            <person name="Riley R."/>
            <person name="Sierra-Patev S."/>
            <person name="Naranjo-Ortiz M."/>
            <person name="Looney B."/>
            <person name="Konkel Z."/>
            <person name="Slot J.C."/>
            <person name="Sakamoto Y."/>
            <person name="Steenwyk J.L."/>
            <person name="Rokas A."/>
            <person name="Carro J."/>
            <person name="Camarero S."/>
            <person name="Ferreira P."/>
            <person name="Molpeceres G."/>
            <person name="Ruiz-Duenas F.J."/>
            <person name="Serrano A."/>
            <person name="Henrissat B."/>
            <person name="Drula E."/>
            <person name="Hughes K.W."/>
            <person name="Mata J.L."/>
            <person name="Ishikawa N.K."/>
            <person name="Vargas-Isla R."/>
            <person name="Ushijima S."/>
            <person name="Smith C.A."/>
            <person name="Ahrendt S."/>
            <person name="Andreopoulos W."/>
            <person name="He G."/>
            <person name="Labutti K."/>
            <person name="Lipzen A."/>
            <person name="Ng V."/>
            <person name="Sandor L."/>
            <person name="Barry K."/>
            <person name="Martinez A.T."/>
            <person name="Xiao Y."/>
            <person name="Gibbons J.G."/>
            <person name="Terashima K."/>
            <person name="Hibbett D.S."/>
            <person name="Grigoriev I.V."/>
        </authorList>
    </citation>
    <scope>NUCLEOTIDE SEQUENCE</scope>
    <source>
        <strain evidence="2">TFB9207</strain>
    </source>
</reference>
<keyword evidence="3" id="KW-1185">Reference proteome</keyword>